<dbReference type="Proteomes" id="UP000186156">
    <property type="component" value="Unassembled WGS sequence"/>
</dbReference>
<proteinExistence type="predicted"/>
<protein>
    <submittedName>
        <fullName evidence="1">Uncharacterized protein</fullName>
    </submittedName>
</protein>
<keyword evidence="2" id="KW-1185">Reference proteome</keyword>
<name>A0A1N7PQE0_9BACL</name>
<accession>A0A1N7PQE0</accession>
<dbReference type="STRING" id="252246.SAMN05421799_1164"/>
<organism evidence="1 2">
    <name type="scientific">Alicyclobacillus vulcanalis</name>
    <dbReference type="NCBI Taxonomy" id="252246"/>
    <lineage>
        <taxon>Bacteria</taxon>
        <taxon>Bacillati</taxon>
        <taxon>Bacillota</taxon>
        <taxon>Bacilli</taxon>
        <taxon>Bacillales</taxon>
        <taxon>Alicyclobacillaceae</taxon>
        <taxon>Alicyclobacillus</taxon>
    </lineage>
</organism>
<dbReference type="AlphaFoldDB" id="A0A1N7PQE0"/>
<reference evidence="2" key="1">
    <citation type="submission" date="2017-01" db="EMBL/GenBank/DDBJ databases">
        <authorList>
            <person name="Varghese N."/>
            <person name="Submissions S."/>
        </authorList>
    </citation>
    <scope>NUCLEOTIDE SEQUENCE [LARGE SCALE GENOMIC DNA]</scope>
    <source>
        <strain evidence="2">DSM 16176</strain>
    </source>
</reference>
<dbReference type="EMBL" id="FTOO01000016">
    <property type="protein sequence ID" value="SIT12762.1"/>
    <property type="molecule type" value="Genomic_DNA"/>
</dbReference>
<evidence type="ECO:0000313" key="1">
    <source>
        <dbReference type="EMBL" id="SIT12762.1"/>
    </source>
</evidence>
<sequence length="47" mass="5764">MLYGYRKMRPVERRFLLELSIPLPLIHLVWMQLKVEIVRKQDDSHSQ</sequence>
<gene>
    <name evidence="1" type="ORF">SAMN05421799_1164</name>
</gene>
<evidence type="ECO:0000313" key="2">
    <source>
        <dbReference type="Proteomes" id="UP000186156"/>
    </source>
</evidence>